<gene>
    <name evidence="2" type="ORF">FIBRA_09047</name>
</gene>
<sequence length="93" mass="10624">MAMARMQCSSDCGLNRIWIVVRQLYFGHANILKELVDRNSKSYSRHQIDVLSQRHLNPHVSYLETYNRPPKSLDSRDDDFNEAQSATGISAVG</sequence>
<protein>
    <submittedName>
        <fullName evidence="2">Uncharacterized protein</fullName>
    </submittedName>
</protein>
<reference evidence="2 3" key="1">
    <citation type="journal article" date="2012" name="Appl. Environ. Microbiol.">
        <title>Short-read sequencing for genomic analysis of the brown rot fungus Fibroporia radiculosa.</title>
        <authorList>
            <person name="Tang J.D."/>
            <person name="Perkins A.D."/>
            <person name="Sonstegard T.S."/>
            <person name="Schroeder S.G."/>
            <person name="Burgess S.C."/>
            <person name="Diehl S.V."/>
        </authorList>
    </citation>
    <scope>NUCLEOTIDE SEQUENCE [LARGE SCALE GENOMIC DNA]</scope>
    <source>
        <strain evidence="2 3">TFFH 294</strain>
    </source>
</reference>
<evidence type="ECO:0000256" key="1">
    <source>
        <dbReference type="SAM" id="MobiDB-lite"/>
    </source>
</evidence>
<keyword evidence="3" id="KW-1185">Reference proteome</keyword>
<feature type="region of interest" description="Disordered" evidence="1">
    <location>
        <begin position="64"/>
        <end position="93"/>
    </location>
</feature>
<evidence type="ECO:0000313" key="3">
    <source>
        <dbReference type="Proteomes" id="UP000006352"/>
    </source>
</evidence>
<organism evidence="2 3">
    <name type="scientific">Fibroporia radiculosa</name>
    <dbReference type="NCBI Taxonomy" id="599839"/>
    <lineage>
        <taxon>Eukaryota</taxon>
        <taxon>Fungi</taxon>
        <taxon>Dikarya</taxon>
        <taxon>Basidiomycota</taxon>
        <taxon>Agaricomycotina</taxon>
        <taxon>Agaricomycetes</taxon>
        <taxon>Polyporales</taxon>
        <taxon>Fibroporiaceae</taxon>
        <taxon>Fibroporia</taxon>
    </lineage>
</organism>
<name>J4GXU5_9APHY</name>
<proteinExistence type="predicted"/>
<dbReference type="GeneID" id="24101650"/>
<dbReference type="EMBL" id="HE797484">
    <property type="protein sequence ID" value="CCM06750.1"/>
    <property type="molecule type" value="Genomic_DNA"/>
</dbReference>
<feature type="compositionally biased region" description="Polar residues" evidence="1">
    <location>
        <begin position="82"/>
        <end position="93"/>
    </location>
</feature>
<accession>J4GXU5</accession>
<evidence type="ECO:0000313" key="2">
    <source>
        <dbReference type="EMBL" id="CCM06750.1"/>
    </source>
</evidence>
<dbReference type="HOGENOM" id="CLU_2399712_0_0_1"/>
<dbReference type="InParanoid" id="J4GXU5"/>
<dbReference type="Proteomes" id="UP000006352">
    <property type="component" value="Unassembled WGS sequence"/>
</dbReference>
<dbReference type="RefSeq" id="XP_012186033.1">
    <property type="nucleotide sequence ID" value="XM_012330643.1"/>
</dbReference>
<dbReference type="AlphaFoldDB" id="J4GXU5"/>